<keyword evidence="2" id="KW-1185">Reference proteome</keyword>
<sequence>MNWINGFPPFSRSHYVVLFDCESPFIKNNTYLLGYYMFWFLVKQFLVV</sequence>
<dbReference type="Proteomes" id="UP000199663">
    <property type="component" value="Unassembled WGS sequence"/>
</dbReference>
<comment type="caution">
    <text evidence="1">The sequence shown here is derived from an EMBL/GenBank/DDBJ whole genome shotgun (WGS) entry which is preliminary data.</text>
</comment>
<proteinExistence type="predicted"/>
<dbReference type="EMBL" id="FNQC01000017">
    <property type="protein sequence ID" value="SDZ49081.1"/>
    <property type="molecule type" value="Genomic_DNA"/>
</dbReference>
<reference evidence="1 2" key="1">
    <citation type="submission" date="2016-10" db="EMBL/GenBank/DDBJ databases">
        <authorList>
            <person name="Varghese N."/>
            <person name="Submissions S."/>
        </authorList>
    </citation>
    <scope>NUCLEOTIDE SEQUENCE [LARGE SCALE GENOMIC DNA]</scope>
    <source>
        <strain evidence="1 2">DSM 17997</strain>
    </source>
</reference>
<name>A0A1H3TGX6_9BACT</name>
<evidence type="ECO:0000313" key="2">
    <source>
        <dbReference type="Proteomes" id="UP000199663"/>
    </source>
</evidence>
<gene>
    <name evidence="1" type="ORF">SAMN05444412_11751</name>
</gene>
<evidence type="ECO:0000313" key="1">
    <source>
        <dbReference type="EMBL" id="SDZ49081.1"/>
    </source>
</evidence>
<accession>A0A1H3TGX6</accession>
<organism evidence="1 2">
    <name type="scientific">Rhodonellum ikkaensis</name>
    <dbReference type="NCBI Taxonomy" id="336829"/>
    <lineage>
        <taxon>Bacteria</taxon>
        <taxon>Pseudomonadati</taxon>
        <taxon>Bacteroidota</taxon>
        <taxon>Cytophagia</taxon>
        <taxon>Cytophagales</taxon>
        <taxon>Cytophagaceae</taxon>
        <taxon>Rhodonellum</taxon>
    </lineage>
</organism>
<protein>
    <submittedName>
        <fullName evidence="1">Uncharacterized protein</fullName>
    </submittedName>
</protein>